<evidence type="ECO:0000313" key="2">
    <source>
        <dbReference type="EMBL" id="ORC91231.1"/>
    </source>
</evidence>
<protein>
    <submittedName>
        <fullName evidence="2">Uncharacterized protein</fullName>
    </submittedName>
</protein>
<dbReference type="Proteomes" id="UP000192257">
    <property type="component" value="Unassembled WGS sequence"/>
</dbReference>
<name>A0A1X0P305_9TRYP</name>
<dbReference type="GeneID" id="39983053"/>
<dbReference type="OrthoDB" id="247575at2759"/>
<organism evidence="2 3">
    <name type="scientific">Trypanosoma theileri</name>
    <dbReference type="NCBI Taxonomy" id="67003"/>
    <lineage>
        <taxon>Eukaryota</taxon>
        <taxon>Discoba</taxon>
        <taxon>Euglenozoa</taxon>
        <taxon>Kinetoplastea</taxon>
        <taxon>Metakinetoplastina</taxon>
        <taxon>Trypanosomatida</taxon>
        <taxon>Trypanosomatidae</taxon>
        <taxon>Trypanosoma</taxon>
    </lineage>
</organism>
<dbReference type="RefSeq" id="XP_028885297.1">
    <property type="nucleotide sequence ID" value="XM_029023273.1"/>
</dbReference>
<feature type="transmembrane region" description="Helical" evidence="1">
    <location>
        <begin position="90"/>
        <end position="117"/>
    </location>
</feature>
<proteinExistence type="predicted"/>
<evidence type="ECO:0000313" key="3">
    <source>
        <dbReference type="Proteomes" id="UP000192257"/>
    </source>
</evidence>
<dbReference type="EMBL" id="NBCO01000006">
    <property type="protein sequence ID" value="ORC91231.1"/>
    <property type="molecule type" value="Genomic_DNA"/>
</dbReference>
<keyword evidence="1" id="KW-0812">Transmembrane</keyword>
<keyword evidence="1" id="KW-1133">Transmembrane helix</keyword>
<dbReference type="AlphaFoldDB" id="A0A1X0P305"/>
<sequence>MFPFRRSLFSLAGGFMITDFYVNCVNITNFRLEPLPTIYVEDKKESTSNSKSSIIYGIARRVGMAADTYDEMPITSLRDDIEMFMQRNTLVGAMVVCTLVSFGGLWSLLGSASAIAFDGESGSYRYAAVKDWLSR</sequence>
<keyword evidence="3" id="KW-1185">Reference proteome</keyword>
<comment type="caution">
    <text evidence="2">The sequence shown here is derived from an EMBL/GenBank/DDBJ whole genome shotgun (WGS) entry which is preliminary data.</text>
</comment>
<evidence type="ECO:0000256" key="1">
    <source>
        <dbReference type="SAM" id="Phobius"/>
    </source>
</evidence>
<gene>
    <name evidence="2" type="ORF">TM35_000062360</name>
</gene>
<dbReference type="VEuPathDB" id="TriTrypDB:TM35_000062360"/>
<reference evidence="2 3" key="1">
    <citation type="submission" date="2017-03" db="EMBL/GenBank/DDBJ databases">
        <title>An alternative strategy for trypanosome survival in the mammalian bloodstream revealed through genome and transcriptome analysis of the ubiquitous bovine parasite Trypanosoma (Megatrypanum) theileri.</title>
        <authorList>
            <person name="Kelly S."/>
            <person name="Ivens A."/>
            <person name="Mott A."/>
            <person name="O'Neill E."/>
            <person name="Emms D."/>
            <person name="Macleod O."/>
            <person name="Voorheis P."/>
            <person name="Matthews J."/>
            <person name="Matthews K."/>
            <person name="Carrington M."/>
        </authorList>
    </citation>
    <scope>NUCLEOTIDE SEQUENCE [LARGE SCALE GENOMIC DNA]</scope>
    <source>
        <strain evidence="2">Edinburgh</strain>
    </source>
</reference>
<accession>A0A1X0P305</accession>
<keyword evidence="1" id="KW-0472">Membrane</keyword>